<sequence length="79" mass="9237">MTLIHQLTPSPHHLHQLLFKELHQSTNFYSNNKQFFLIPFFQSDYPFFGPFSSTFRNEFSFDLVSSFSSFSFSSCVSAI</sequence>
<dbReference type="EMBL" id="CAVMJV010000046">
    <property type="protein sequence ID" value="CAK5082359.1"/>
    <property type="molecule type" value="Genomic_DNA"/>
</dbReference>
<keyword evidence="2" id="KW-1185">Reference proteome</keyword>
<proteinExistence type="predicted"/>
<protein>
    <submittedName>
        <fullName evidence="1">Uncharacterized protein</fullName>
    </submittedName>
</protein>
<evidence type="ECO:0000313" key="1">
    <source>
        <dbReference type="EMBL" id="CAK5082359.1"/>
    </source>
</evidence>
<comment type="caution">
    <text evidence="1">The sequence shown here is derived from an EMBL/GenBank/DDBJ whole genome shotgun (WGS) entry which is preliminary data.</text>
</comment>
<gene>
    <name evidence="1" type="ORF">MENTE1834_LOCUS29635</name>
</gene>
<organism evidence="1 2">
    <name type="scientific">Meloidogyne enterolobii</name>
    <name type="common">Root-knot nematode worm</name>
    <name type="synonym">Meloidogyne mayaguensis</name>
    <dbReference type="NCBI Taxonomy" id="390850"/>
    <lineage>
        <taxon>Eukaryota</taxon>
        <taxon>Metazoa</taxon>
        <taxon>Ecdysozoa</taxon>
        <taxon>Nematoda</taxon>
        <taxon>Chromadorea</taxon>
        <taxon>Rhabditida</taxon>
        <taxon>Tylenchina</taxon>
        <taxon>Tylenchomorpha</taxon>
        <taxon>Tylenchoidea</taxon>
        <taxon>Meloidogynidae</taxon>
        <taxon>Meloidogyninae</taxon>
        <taxon>Meloidogyne</taxon>
    </lineage>
</organism>
<evidence type="ECO:0000313" key="2">
    <source>
        <dbReference type="Proteomes" id="UP001497535"/>
    </source>
</evidence>
<dbReference type="Proteomes" id="UP001497535">
    <property type="component" value="Unassembled WGS sequence"/>
</dbReference>
<accession>A0ACB0ZTU5</accession>
<reference evidence="1" key="1">
    <citation type="submission" date="2023-11" db="EMBL/GenBank/DDBJ databases">
        <authorList>
            <person name="Poullet M."/>
        </authorList>
    </citation>
    <scope>NUCLEOTIDE SEQUENCE</scope>
    <source>
        <strain evidence="1">E1834</strain>
    </source>
</reference>
<name>A0ACB0ZTU5_MELEN</name>